<evidence type="ECO:0000313" key="9">
    <source>
        <dbReference type="Proteomes" id="UP000294071"/>
    </source>
</evidence>
<feature type="transmembrane region" description="Helical" evidence="6">
    <location>
        <begin position="192"/>
        <end position="210"/>
    </location>
</feature>
<organism evidence="8 9">
    <name type="scientific">Nocardioides oleivorans</name>
    <dbReference type="NCBI Taxonomy" id="273676"/>
    <lineage>
        <taxon>Bacteria</taxon>
        <taxon>Bacillati</taxon>
        <taxon>Actinomycetota</taxon>
        <taxon>Actinomycetes</taxon>
        <taxon>Propionibacteriales</taxon>
        <taxon>Nocardioidaceae</taxon>
        <taxon>Nocardioides</taxon>
    </lineage>
</organism>
<feature type="transmembrane region" description="Helical" evidence="6">
    <location>
        <begin position="31"/>
        <end position="49"/>
    </location>
</feature>
<feature type="domain" description="O-antigen ligase-related" evidence="7">
    <location>
        <begin position="222"/>
        <end position="365"/>
    </location>
</feature>
<comment type="caution">
    <text evidence="8">The sequence shown here is derived from an EMBL/GenBank/DDBJ whole genome shotgun (WGS) entry which is preliminary data.</text>
</comment>
<dbReference type="GO" id="GO:0016020">
    <property type="term" value="C:membrane"/>
    <property type="evidence" value="ECO:0007669"/>
    <property type="project" value="UniProtKB-SubCell"/>
</dbReference>
<keyword evidence="3 6" id="KW-1133">Transmembrane helix</keyword>
<feature type="transmembrane region" description="Helical" evidence="6">
    <location>
        <begin position="69"/>
        <end position="87"/>
    </location>
</feature>
<keyword evidence="4 6" id="KW-0472">Membrane</keyword>
<protein>
    <recommendedName>
        <fullName evidence="7">O-antigen ligase-related domain-containing protein</fullName>
    </recommendedName>
</protein>
<sequence>MSDLSKHSTTDAHPRPGHEPDGEVSTRADRLVGAVFLIAVLPLFVDAAQRTMPVFQLVTGFGEPDAAGSRLHLVLPLVAVLAVVGLLRRRPSLRRPLPVLVLLMVLGFTISIAWGLSQGAGLVGLVFFVQTIVPLVAWLAAYRVSPAPRTVARAVMVGVLVVVVIALGYTLLDGGIDNAYYSSIALEDPFPQYRAYFPALVALAIALAVAHVRTDRVLSVATIVGCLCLLPVMWSRAGILMVVVAFVASIFFCHFRGLTWRRRVGVAVVTAVVLGAVGAATVTVGLTEQRTRLNDLQASDSDRIALAEESSERIASNPFVGDAFRTHGSDLVGGAVANFDRLFPSHNQYLDFGIRGGLPALLLLVAFLALTSWLLFWRWIRSDPAEFNPFYGAVLAFLMALIPAGLTELYISQTWTGVAIMLVLGAAARQLELDRLVVRSGDATAGVESYEPSGRS</sequence>
<evidence type="ECO:0000256" key="2">
    <source>
        <dbReference type="ARBA" id="ARBA00022692"/>
    </source>
</evidence>
<dbReference type="PANTHER" id="PTHR37422:SF21">
    <property type="entry name" value="EXOQ-LIKE PROTEIN"/>
    <property type="match status" value="1"/>
</dbReference>
<keyword evidence="2 6" id="KW-0812">Transmembrane</keyword>
<feature type="transmembrane region" description="Helical" evidence="6">
    <location>
        <begin position="122"/>
        <end position="142"/>
    </location>
</feature>
<feature type="transmembrane region" description="Helical" evidence="6">
    <location>
        <begin position="154"/>
        <end position="172"/>
    </location>
</feature>
<evidence type="ECO:0000313" key="8">
    <source>
        <dbReference type="EMBL" id="RYB94298.1"/>
    </source>
</evidence>
<feature type="transmembrane region" description="Helical" evidence="6">
    <location>
        <begin position="389"/>
        <end position="406"/>
    </location>
</feature>
<feature type="region of interest" description="Disordered" evidence="5">
    <location>
        <begin position="1"/>
        <end position="24"/>
    </location>
</feature>
<accession>A0A4Q2RYV4</accession>
<gene>
    <name evidence="8" type="ORF">EUA93_08045</name>
</gene>
<reference evidence="8 9" key="1">
    <citation type="submission" date="2019-01" db="EMBL/GenBank/DDBJ databases">
        <title>Novel species of Nocardioides.</title>
        <authorList>
            <person name="Liu Q."/>
            <person name="Xin Y.-H."/>
        </authorList>
    </citation>
    <scope>NUCLEOTIDE SEQUENCE [LARGE SCALE GENOMIC DNA]</scope>
    <source>
        <strain evidence="8 9">CGMCC 4.6882</strain>
    </source>
</reference>
<dbReference type="OrthoDB" id="10011674at2"/>
<keyword evidence="9" id="KW-1185">Reference proteome</keyword>
<feature type="transmembrane region" description="Helical" evidence="6">
    <location>
        <begin position="240"/>
        <end position="257"/>
    </location>
</feature>
<evidence type="ECO:0000256" key="3">
    <source>
        <dbReference type="ARBA" id="ARBA00022989"/>
    </source>
</evidence>
<comment type="subcellular location">
    <subcellularLocation>
        <location evidence="1">Membrane</location>
        <topology evidence="1">Multi-pass membrane protein</topology>
    </subcellularLocation>
</comment>
<dbReference type="Pfam" id="PF04932">
    <property type="entry name" value="Wzy_C"/>
    <property type="match status" value="1"/>
</dbReference>
<feature type="transmembrane region" description="Helical" evidence="6">
    <location>
        <begin position="217"/>
        <end position="234"/>
    </location>
</feature>
<feature type="transmembrane region" description="Helical" evidence="6">
    <location>
        <begin position="358"/>
        <end position="377"/>
    </location>
</feature>
<evidence type="ECO:0000256" key="5">
    <source>
        <dbReference type="SAM" id="MobiDB-lite"/>
    </source>
</evidence>
<feature type="transmembrane region" description="Helical" evidence="6">
    <location>
        <begin position="264"/>
        <end position="286"/>
    </location>
</feature>
<dbReference type="RefSeq" id="WP_129399651.1">
    <property type="nucleotide sequence ID" value="NZ_SDWT01000001.1"/>
</dbReference>
<proteinExistence type="predicted"/>
<dbReference type="InterPro" id="IPR007016">
    <property type="entry name" value="O-antigen_ligase-rel_domated"/>
</dbReference>
<dbReference type="EMBL" id="SDWT01000001">
    <property type="protein sequence ID" value="RYB94298.1"/>
    <property type="molecule type" value="Genomic_DNA"/>
</dbReference>
<evidence type="ECO:0000259" key="7">
    <source>
        <dbReference type="Pfam" id="PF04932"/>
    </source>
</evidence>
<evidence type="ECO:0000256" key="6">
    <source>
        <dbReference type="SAM" id="Phobius"/>
    </source>
</evidence>
<dbReference type="Proteomes" id="UP000294071">
    <property type="component" value="Unassembled WGS sequence"/>
</dbReference>
<dbReference type="AlphaFoldDB" id="A0A4Q2RYV4"/>
<name>A0A4Q2RYV4_9ACTN</name>
<dbReference type="InterPro" id="IPR051533">
    <property type="entry name" value="WaaL-like"/>
</dbReference>
<evidence type="ECO:0000256" key="1">
    <source>
        <dbReference type="ARBA" id="ARBA00004141"/>
    </source>
</evidence>
<evidence type="ECO:0000256" key="4">
    <source>
        <dbReference type="ARBA" id="ARBA00023136"/>
    </source>
</evidence>
<dbReference type="PANTHER" id="PTHR37422">
    <property type="entry name" value="TEICHURONIC ACID BIOSYNTHESIS PROTEIN TUAE"/>
    <property type="match status" value="1"/>
</dbReference>
<feature type="transmembrane region" description="Helical" evidence="6">
    <location>
        <begin position="99"/>
        <end position="116"/>
    </location>
</feature>